<dbReference type="InterPro" id="IPR027806">
    <property type="entry name" value="HARBI1_dom"/>
</dbReference>
<keyword evidence="3" id="KW-0863">Zinc-finger</keyword>
<dbReference type="InterPro" id="IPR007527">
    <property type="entry name" value="Znf_SWIM"/>
</dbReference>
<keyword evidence="2" id="KW-0479">Metal-binding</keyword>
<evidence type="ECO:0000313" key="6">
    <source>
        <dbReference type="Proteomes" id="UP000507470"/>
    </source>
</evidence>
<evidence type="ECO:0000256" key="1">
    <source>
        <dbReference type="ARBA" id="ARBA00001968"/>
    </source>
</evidence>
<evidence type="ECO:0000259" key="4">
    <source>
        <dbReference type="PROSITE" id="PS50966"/>
    </source>
</evidence>
<gene>
    <name evidence="5" type="ORF">MCOR_27134</name>
</gene>
<dbReference type="EMBL" id="CACVKT020004930">
    <property type="protein sequence ID" value="CAC5392184.1"/>
    <property type="molecule type" value="Genomic_DNA"/>
</dbReference>
<dbReference type="Pfam" id="PF13359">
    <property type="entry name" value="DDE_Tnp_4"/>
    <property type="match status" value="1"/>
</dbReference>
<dbReference type="Proteomes" id="UP000507470">
    <property type="component" value="Unassembled WGS sequence"/>
</dbReference>
<name>A0A6J8CAT8_MYTCO</name>
<feature type="domain" description="SWIM-type" evidence="4">
    <location>
        <begin position="602"/>
        <end position="641"/>
    </location>
</feature>
<dbReference type="PROSITE" id="PS50966">
    <property type="entry name" value="ZF_SWIM"/>
    <property type="match status" value="1"/>
</dbReference>
<keyword evidence="3" id="KW-0862">Zinc</keyword>
<dbReference type="AlphaFoldDB" id="A0A6J8CAT8"/>
<dbReference type="OrthoDB" id="6107730at2759"/>
<evidence type="ECO:0000256" key="2">
    <source>
        <dbReference type="ARBA" id="ARBA00022723"/>
    </source>
</evidence>
<protein>
    <recommendedName>
        <fullName evidence="4">SWIM-type domain-containing protein</fullName>
    </recommendedName>
</protein>
<proteinExistence type="predicted"/>
<dbReference type="GO" id="GO:0008270">
    <property type="term" value="F:zinc ion binding"/>
    <property type="evidence" value="ECO:0007669"/>
    <property type="project" value="UniProtKB-KW"/>
</dbReference>
<keyword evidence="6" id="KW-1185">Reference proteome</keyword>
<comment type="cofactor">
    <cofactor evidence="1">
        <name>a divalent metal cation</name>
        <dbReference type="ChEBI" id="CHEBI:60240"/>
    </cofactor>
</comment>
<dbReference type="PANTHER" id="PTHR23080">
    <property type="entry name" value="THAP DOMAIN PROTEIN"/>
    <property type="match status" value="1"/>
</dbReference>
<accession>A0A6J8CAT8</accession>
<sequence length="686" mass="77859">MVKHYNCIVCSKRTKPKERKSINPAVKRFLQNKWFITNISQNDIICNGCMHKYYNAEKSRPLKVTRTTQDDCDQDFIPPKVARTSKQLSSPPSVCLNMPGASNSHARCVVCKKPGPKFLVVSSDARFQAFIDGNVLIPAGSRCCSSHFQENGFLKTECFDIMSKSENSSSNRTSIVKLLTHMRETCQKTQNKIDFDNFGETDCKNLTGLSHQQFEDLCLHVLLHIKSTPSRTPKTSVGLFLIKMKCALSNKLISTLFKVSISSIRRAINTVRQALMRSFVPLYLGFESITREQIIKDHTRPLAKTLLDADDDNMILVLDGTYIYIQKSNNFSFQRKSFSLHKSRPLAKPMVVVSTTGHFVAILGPYLSRNNDASILNHMMKCNVDDIKSFVNDKDIFVVDRGFRDSITLLEELGIKSAMPTFMKKGEKQMSDADANTSRMVNKIRWVVESANARIKNFKYLDRVLPTNQVPFIGDYIRIVCAISNKYLPPLSKAINEDEDIDLATQMKQKSTEINTLKAYVEENNLQRRTAQWKPLEDSDIPFPQLTDEQLRSLTCGVYQLKLSPSYIQEYMEGDSKICFHKDATDLLRIRIQSRHVSSKKYFVWIKYSESEVNSWYCTCRAGARVVGVCAHVTAIIWFLSSARNAGTTSYGVKDWSTYLSDAKNLPETIDSSESETESIGSVIEE</sequence>
<evidence type="ECO:0000313" key="5">
    <source>
        <dbReference type="EMBL" id="CAC5392184.1"/>
    </source>
</evidence>
<evidence type="ECO:0000256" key="3">
    <source>
        <dbReference type="PROSITE-ProRule" id="PRU00325"/>
    </source>
</evidence>
<reference evidence="5 6" key="1">
    <citation type="submission" date="2020-06" db="EMBL/GenBank/DDBJ databases">
        <authorList>
            <person name="Li R."/>
            <person name="Bekaert M."/>
        </authorList>
    </citation>
    <scope>NUCLEOTIDE SEQUENCE [LARGE SCALE GENOMIC DNA]</scope>
    <source>
        <strain evidence="6">wild</strain>
    </source>
</reference>
<organism evidence="5 6">
    <name type="scientific">Mytilus coruscus</name>
    <name type="common">Sea mussel</name>
    <dbReference type="NCBI Taxonomy" id="42192"/>
    <lineage>
        <taxon>Eukaryota</taxon>
        <taxon>Metazoa</taxon>
        <taxon>Spiralia</taxon>
        <taxon>Lophotrochozoa</taxon>
        <taxon>Mollusca</taxon>
        <taxon>Bivalvia</taxon>
        <taxon>Autobranchia</taxon>
        <taxon>Pteriomorphia</taxon>
        <taxon>Mytilida</taxon>
        <taxon>Mytiloidea</taxon>
        <taxon>Mytilidae</taxon>
        <taxon>Mytilinae</taxon>
        <taxon>Mytilus</taxon>
    </lineage>
</organism>